<evidence type="ECO:0000259" key="1">
    <source>
        <dbReference type="PROSITE" id="PS50234"/>
    </source>
</evidence>
<evidence type="ECO:0000313" key="2">
    <source>
        <dbReference type="EMBL" id="OLQ79162.1"/>
    </source>
</evidence>
<sequence length="234" mass="25737">MAGFNPADFTVAKAKPLPVVLLLDVSTSMRGTPITELNNAVEKMIAEFADNQTNEIEILLSVITFGAEVKLHLPYTVSNQVEWSSLEVSGMTPMGTAFAMTKAMIEDKNVTPSRAYRPTLVLVSDGAPTDDWQEHLASLVYEGRSQKCDRLAMAIGTGADNQVLNKFIEGTEHTVFQAEDASKIKDFFQFVTMSVTSRTVSQNPNVVQPDSSIEQSIERSVTTFDDTEEEDSIF</sequence>
<dbReference type="RefSeq" id="WP_075762831.1">
    <property type="nucleotide sequence ID" value="NZ_MJIL01000051.1"/>
</dbReference>
<dbReference type="Gene3D" id="3.40.50.410">
    <property type="entry name" value="von Willebrand factor, type A domain"/>
    <property type="match status" value="1"/>
</dbReference>
<dbReference type="SUPFAM" id="SSF53300">
    <property type="entry name" value="vWA-like"/>
    <property type="match status" value="1"/>
</dbReference>
<dbReference type="InterPro" id="IPR036465">
    <property type="entry name" value="vWFA_dom_sf"/>
</dbReference>
<organism evidence="2 3">
    <name type="scientific">Photobacterium proteolyticum</name>
    <dbReference type="NCBI Taxonomy" id="1903952"/>
    <lineage>
        <taxon>Bacteria</taxon>
        <taxon>Pseudomonadati</taxon>
        <taxon>Pseudomonadota</taxon>
        <taxon>Gammaproteobacteria</taxon>
        <taxon>Vibrionales</taxon>
        <taxon>Vibrionaceae</taxon>
        <taxon>Photobacterium</taxon>
    </lineage>
</organism>
<keyword evidence="3" id="KW-1185">Reference proteome</keyword>
<proteinExistence type="predicted"/>
<dbReference type="Proteomes" id="UP000186905">
    <property type="component" value="Unassembled WGS sequence"/>
</dbReference>
<accession>A0A1Q9GVQ7</accession>
<dbReference type="OrthoDB" id="9806395at2"/>
<reference evidence="2 3" key="1">
    <citation type="submission" date="2016-09" db="EMBL/GenBank/DDBJ databases">
        <title>Photobacterium proteolyticum sp. nov. a protease producing bacterium isolated from ocean sediments of Laizhou Bay.</title>
        <authorList>
            <person name="Li Y."/>
        </authorList>
    </citation>
    <scope>NUCLEOTIDE SEQUENCE [LARGE SCALE GENOMIC DNA]</scope>
    <source>
        <strain evidence="2 3">13-12</strain>
    </source>
</reference>
<evidence type="ECO:0000313" key="3">
    <source>
        <dbReference type="Proteomes" id="UP000186905"/>
    </source>
</evidence>
<dbReference type="AlphaFoldDB" id="A0A1Q9GVQ7"/>
<comment type="caution">
    <text evidence="2">The sequence shown here is derived from an EMBL/GenBank/DDBJ whole genome shotgun (WGS) entry which is preliminary data.</text>
</comment>
<gene>
    <name evidence="2" type="ORF">BIT28_02160</name>
</gene>
<dbReference type="InterPro" id="IPR002035">
    <property type="entry name" value="VWF_A"/>
</dbReference>
<dbReference type="STRING" id="1903952.BIT28_02160"/>
<protein>
    <submittedName>
        <fullName evidence="2">Tellurite resistance protein TerY</fullName>
    </submittedName>
</protein>
<dbReference type="Pfam" id="PF00092">
    <property type="entry name" value="VWA"/>
    <property type="match status" value="1"/>
</dbReference>
<name>A0A1Q9GVQ7_9GAMM</name>
<dbReference type="PROSITE" id="PS50234">
    <property type="entry name" value="VWFA"/>
    <property type="match status" value="1"/>
</dbReference>
<dbReference type="EMBL" id="MJIL01000051">
    <property type="protein sequence ID" value="OLQ79162.1"/>
    <property type="molecule type" value="Genomic_DNA"/>
</dbReference>
<feature type="domain" description="VWFA" evidence="1">
    <location>
        <begin position="18"/>
        <end position="191"/>
    </location>
</feature>
<dbReference type="SMART" id="SM00327">
    <property type="entry name" value="VWA"/>
    <property type="match status" value="1"/>
</dbReference>